<evidence type="ECO:0000313" key="1">
    <source>
        <dbReference type="EMBL" id="PRH80822.1"/>
    </source>
</evidence>
<dbReference type="Pfam" id="PF19685">
    <property type="entry name" value="DUF6187"/>
    <property type="match status" value="1"/>
</dbReference>
<gene>
    <name evidence="1" type="ORF">C6N75_02080</name>
</gene>
<proteinExistence type="predicted"/>
<name>A0A2S9Q2E9_9ACTN</name>
<evidence type="ECO:0000313" key="2">
    <source>
        <dbReference type="Proteomes" id="UP000239322"/>
    </source>
</evidence>
<reference evidence="1 2" key="1">
    <citation type="submission" date="2018-03" db="EMBL/GenBank/DDBJ databases">
        <title>Novel Streptomyces sp. from soil.</title>
        <authorList>
            <person name="Tan G.Y.A."/>
            <person name="Lee Z.Y."/>
        </authorList>
    </citation>
    <scope>NUCLEOTIDE SEQUENCE [LARGE SCALE GENOMIC DNA]</scope>
    <source>
        <strain evidence="1 2">ST5x</strain>
    </source>
</reference>
<dbReference type="Proteomes" id="UP000239322">
    <property type="component" value="Unassembled WGS sequence"/>
</dbReference>
<dbReference type="AlphaFoldDB" id="A0A2S9Q2E9"/>
<dbReference type="EMBL" id="PVLV01000028">
    <property type="protein sequence ID" value="PRH80822.1"/>
    <property type="molecule type" value="Genomic_DNA"/>
</dbReference>
<dbReference type="InterPro" id="IPR046178">
    <property type="entry name" value="DUF6187"/>
</dbReference>
<organism evidence="1 2">
    <name type="scientific">Streptomyces solincola</name>
    <dbReference type="NCBI Taxonomy" id="2100817"/>
    <lineage>
        <taxon>Bacteria</taxon>
        <taxon>Bacillati</taxon>
        <taxon>Actinomycetota</taxon>
        <taxon>Actinomycetes</taxon>
        <taxon>Kitasatosporales</taxon>
        <taxon>Streptomycetaceae</taxon>
        <taxon>Streptomyces</taxon>
    </lineage>
</organism>
<protein>
    <submittedName>
        <fullName evidence="1">Uncharacterized protein</fullName>
    </submittedName>
</protein>
<keyword evidence="2" id="KW-1185">Reference proteome</keyword>
<comment type="caution">
    <text evidence="1">The sequence shown here is derived from an EMBL/GenBank/DDBJ whole genome shotgun (WGS) entry which is preliminary data.</text>
</comment>
<sequence>MTETGVMLMGLEAERLLAGLGLATLADDPAQVLLTVDRIRHGVRATMTFEALVGAGARRWREARPVLAATGGAAATPVALRRAWDETLRLFAHCDLGAPGPATTAHLAACWLRRNEIDQFTQRTVHGEATAR</sequence>
<dbReference type="OrthoDB" id="4248278at2"/>
<accession>A0A2S9Q2E9</accession>